<organism evidence="2 4">
    <name type="scientific">Streptococcus suis</name>
    <dbReference type="NCBI Taxonomy" id="1307"/>
    <lineage>
        <taxon>Bacteria</taxon>
        <taxon>Bacillati</taxon>
        <taxon>Bacillota</taxon>
        <taxon>Bacilli</taxon>
        <taxon>Lactobacillales</taxon>
        <taxon>Streptococcaceae</taxon>
        <taxon>Streptococcus</taxon>
    </lineage>
</organism>
<sequence>MKFITCASYYGTGSSAITDFVSEFENVYSFTNEEFRFIQDPDGISDLEYNIVENFNRHNSGHAIKRYKKLIKFYSGNIFGKKYAHFFGNNWEYYSNKYLEELVEFSYQGWWQYDLMDKGELYYFRKRILNKILKLTLWRHTPERTLNTLKNEITYCSNPSEEKFLDATKRYIENLFGSVSGDSEIVMVDQIVPPTNLKRYLRYFNDIQVVVVDRDPRDIFVLEKYFWKDGIIPSNVEEFCKWFKYTRNHRKFETMDSPQVKFIQFEDMVYNYEETTRQIRMWLQLIESSHTNKKLFFDPAKSKNNTQIWKRIQCDLEEIKYIENELEEYLYPFESIVTE</sequence>
<proteinExistence type="predicted"/>
<dbReference type="AlphaFoldDB" id="A0A0Z8EKN5"/>
<accession>A0A0Z8EKN5</accession>
<dbReference type="Proteomes" id="UP000072353">
    <property type="component" value="Unassembled WGS sequence"/>
</dbReference>
<dbReference type="InterPro" id="IPR027417">
    <property type="entry name" value="P-loop_NTPase"/>
</dbReference>
<comment type="caution">
    <text evidence="2">The sequence shown here is derived from an EMBL/GenBank/DDBJ whole genome shotgun (WGS) entry which is preliminary data.</text>
</comment>
<dbReference type="Proteomes" id="UP000305768">
    <property type="component" value="Unassembled WGS sequence"/>
</dbReference>
<reference evidence="1 3" key="1">
    <citation type="submission" date="2016-02" db="EMBL/GenBank/DDBJ databases">
        <authorList>
            <consortium name="Pathogen Informatics"/>
        </authorList>
    </citation>
    <scope>NUCLEOTIDE SEQUENCE [LARGE SCALE GENOMIC DNA]</scope>
    <source>
        <strain evidence="1 3">SS975</strain>
    </source>
</reference>
<evidence type="ECO:0000313" key="4">
    <source>
        <dbReference type="Proteomes" id="UP000305768"/>
    </source>
</evidence>
<evidence type="ECO:0000313" key="2">
    <source>
        <dbReference type="EMBL" id="TII08970.1"/>
    </source>
</evidence>
<dbReference type="SUPFAM" id="SSF52540">
    <property type="entry name" value="P-loop containing nucleoside triphosphate hydrolases"/>
    <property type="match status" value="1"/>
</dbReference>
<reference evidence="2 4" key="2">
    <citation type="submission" date="2019-04" db="EMBL/GenBank/DDBJ databases">
        <title>Genome analysis of Streptococcus suis strain WUSS425.</title>
        <authorList>
            <person name="Chen H."/>
            <person name="Gao X."/>
            <person name="Wu Z."/>
        </authorList>
    </citation>
    <scope>NUCLEOTIDE SEQUENCE [LARGE SCALE GENOMIC DNA]</scope>
    <source>
        <strain evidence="2 4">WUSS425</strain>
    </source>
</reference>
<evidence type="ECO:0000313" key="3">
    <source>
        <dbReference type="Proteomes" id="UP000072353"/>
    </source>
</evidence>
<dbReference type="EMBL" id="FILL01000004">
    <property type="protein sequence ID" value="CYX33590.1"/>
    <property type="molecule type" value="Genomic_DNA"/>
</dbReference>
<name>A0A0Z8EKN5_STRSU</name>
<gene>
    <name evidence="1" type="ORF">ERS132521_00639</name>
    <name evidence="2" type="ORF">FAJ34_02810</name>
</gene>
<dbReference type="Gene3D" id="3.40.50.300">
    <property type="entry name" value="P-loop containing nucleotide triphosphate hydrolases"/>
    <property type="match status" value="1"/>
</dbReference>
<dbReference type="RefSeq" id="WP_044768747.1">
    <property type="nucleotide sequence ID" value="NZ_CEIE01000029.1"/>
</dbReference>
<dbReference type="EMBL" id="SSXP01000002">
    <property type="protein sequence ID" value="TII08970.1"/>
    <property type="molecule type" value="Genomic_DNA"/>
</dbReference>
<protein>
    <recommendedName>
        <fullName evidence="5">Sulfotransferase</fullName>
    </recommendedName>
</protein>
<evidence type="ECO:0008006" key="5">
    <source>
        <dbReference type="Google" id="ProtNLM"/>
    </source>
</evidence>
<evidence type="ECO:0000313" key="1">
    <source>
        <dbReference type="EMBL" id="CYX33590.1"/>
    </source>
</evidence>